<dbReference type="InterPro" id="IPR023118">
    <property type="entry name" value="YqaI_dom_sf"/>
</dbReference>
<dbReference type="Gene3D" id="3.30.40.30">
    <property type="entry name" value="YqaI domain"/>
    <property type="match status" value="1"/>
</dbReference>
<gene>
    <name evidence="1" type="ORF">E2626_03390</name>
</gene>
<organism evidence="1 2">
    <name type="scientific">Jeotgalibacillus salarius</name>
    <dbReference type="NCBI Taxonomy" id="546023"/>
    <lineage>
        <taxon>Bacteria</taxon>
        <taxon>Bacillati</taxon>
        <taxon>Bacillota</taxon>
        <taxon>Bacilli</taxon>
        <taxon>Bacillales</taxon>
        <taxon>Caryophanaceae</taxon>
        <taxon>Jeotgalibacillus</taxon>
    </lineage>
</organism>
<dbReference type="InterPro" id="IPR018474">
    <property type="entry name" value="Uncharacterised_Yqai"/>
</dbReference>
<name>A0A4Y8LIL2_9BACL</name>
<dbReference type="EMBL" id="SORX01000002">
    <property type="protein sequence ID" value="TFE02864.1"/>
    <property type="molecule type" value="Genomic_DNA"/>
</dbReference>
<accession>A0A4Y8LIL2</accession>
<evidence type="ECO:0000313" key="1">
    <source>
        <dbReference type="EMBL" id="TFE02864.1"/>
    </source>
</evidence>
<dbReference type="AlphaFoldDB" id="A0A4Y8LIL2"/>
<reference evidence="1 2" key="1">
    <citation type="submission" date="2019-03" db="EMBL/GenBank/DDBJ databases">
        <authorList>
            <person name="Yang Y."/>
        </authorList>
    </citation>
    <scope>NUCLEOTIDE SEQUENCE [LARGE SCALE GENOMIC DNA]</scope>
    <source>
        <strain evidence="1 2">ASL-1</strain>
    </source>
</reference>
<dbReference type="Pfam" id="PF09466">
    <property type="entry name" value="Yqai"/>
    <property type="match status" value="1"/>
</dbReference>
<dbReference type="Proteomes" id="UP000297776">
    <property type="component" value="Unassembled WGS sequence"/>
</dbReference>
<dbReference type="OrthoDB" id="2454838at2"/>
<sequence>MRRVKPEENHPIEDFYGIEIYSGDSYFVFGKDVVLATNVKKYLIEEQQLTCYQAI</sequence>
<keyword evidence="2" id="KW-1185">Reference proteome</keyword>
<dbReference type="SUPFAM" id="SSF160713">
    <property type="entry name" value="YqaI-like"/>
    <property type="match status" value="1"/>
</dbReference>
<comment type="caution">
    <text evidence="1">The sequence shown here is derived from an EMBL/GenBank/DDBJ whole genome shotgun (WGS) entry which is preliminary data.</text>
</comment>
<evidence type="ECO:0000313" key="2">
    <source>
        <dbReference type="Proteomes" id="UP000297776"/>
    </source>
</evidence>
<proteinExistence type="predicted"/>
<protein>
    <submittedName>
        <fullName evidence="1">Uncharacterized protein</fullName>
    </submittedName>
</protein>